<dbReference type="InterPro" id="IPR051599">
    <property type="entry name" value="Cell_Envelope_Assoc"/>
</dbReference>
<keyword evidence="4" id="KW-1185">Reference proteome</keyword>
<comment type="caution">
    <text evidence="3">The sequence shown here is derived from an EMBL/GenBank/DDBJ whole genome shotgun (WGS) entry which is preliminary data.</text>
</comment>
<dbReference type="Pfam" id="PF02698">
    <property type="entry name" value="DUF218"/>
    <property type="match status" value="1"/>
</dbReference>
<keyword evidence="1" id="KW-0472">Membrane</keyword>
<dbReference type="InterPro" id="IPR003848">
    <property type="entry name" value="DUF218"/>
</dbReference>
<dbReference type="Gene3D" id="3.40.50.620">
    <property type="entry name" value="HUPs"/>
    <property type="match status" value="1"/>
</dbReference>
<accession>A0A5D3KJX1</accession>
<evidence type="ECO:0000313" key="3">
    <source>
        <dbReference type="EMBL" id="TYL91767.1"/>
    </source>
</evidence>
<dbReference type="GO" id="GO:0005886">
    <property type="term" value="C:plasma membrane"/>
    <property type="evidence" value="ECO:0007669"/>
    <property type="project" value="TreeGrafter"/>
</dbReference>
<protein>
    <submittedName>
        <fullName evidence="3">YdcF family protein</fullName>
    </submittedName>
</protein>
<feature type="domain" description="DUF218" evidence="2">
    <location>
        <begin position="80"/>
        <end position="247"/>
    </location>
</feature>
<evidence type="ECO:0000259" key="2">
    <source>
        <dbReference type="Pfam" id="PF02698"/>
    </source>
</evidence>
<feature type="transmembrane region" description="Helical" evidence="1">
    <location>
        <begin position="12"/>
        <end position="30"/>
    </location>
</feature>
<sequence length="266" mass="28589">MFFVLSKTLGIMALPLNFLIALGVLGSLLLMTRFLRLGRTLLVLAALLLAVCGFAPVGNLLLYPLESRFPAWSPSQAAPDGIIVLGASIDVDLSAAHSTPVVTAASDRIIVTAALARKYPNARVVYTGGNANLISGEAKEADFAAGLFESLGIDKSRLMLENRARNTYENALFTKALVDPKPGERWLLVTSAFHMPRSIGLFRKVGFAVEPCPVDWRVGTGRDVLSFTDVAQDGLSRTNIAVREWLGLIAYRATGRIDQLLPGPPG</sequence>
<dbReference type="GO" id="GO:0000270">
    <property type="term" value="P:peptidoglycan metabolic process"/>
    <property type="evidence" value="ECO:0007669"/>
    <property type="project" value="TreeGrafter"/>
</dbReference>
<evidence type="ECO:0000313" key="4">
    <source>
        <dbReference type="Proteomes" id="UP000324758"/>
    </source>
</evidence>
<dbReference type="RefSeq" id="WP_148775354.1">
    <property type="nucleotide sequence ID" value="NZ_VSSS01000042.1"/>
</dbReference>
<dbReference type="PANTHER" id="PTHR30336:SF4">
    <property type="entry name" value="ENVELOPE BIOGENESIS FACTOR ELYC"/>
    <property type="match status" value="1"/>
</dbReference>
<keyword evidence="1" id="KW-1133">Transmembrane helix</keyword>
<dbReference type="InterPro" id="IPR014729">
    <property type="entry name" value="Rossmann-like_a/b/a_fold"/>
</dbReference>
<dbReference type="CDD" id="cd06259">
    <property type="entry name" value="YdcF-like"/>
    <property type="match status" value="1"/>
</dbReference>
<organism evidence="3 4">
    <name type="scientific">Bradyrhizobium rifense</name>
    <dbReference type="NCBI Taxonomy" id="515499"/>
    <lineage>
        <taxon>Bacteria</taxon>
        <taxon>Pseudomonadati</taxon>
        <taxon>Pseudomonadota</taxon>
        <taxon>Alphaproteobacteria</taxon>
        <taxon>Hyphomicrobiales</taxon>
        <taxon>Nitrobacteraceae</taxon>
        <taxon>Bradyrhizobium</taxon>
    </lineage>
</organism>
<feature type="transmembrane region" description="Helical" evidence="1">
    <location>
        <begin position="42"/>
        <end position="65"/>
    </location>
</feature>
<name>A0A5D3KJX1_9BRAD</name>
<dbReference type="Proteomes" id="UP000324758">
    <property type="component" value="Unassembled WGS sequence"/>
</dbReference>
<proteinExistence type="predicted"/>
<dbReference type="GO" id="GO:0043164">
    <property type="term" value="P:Gram-negative-bacterium-type cell wall biogenesis"/>
    <property type="evidence" value="ECO:0007669"/>
    <property type="project" value="TreeGrafter"/>
</dbReference>
<dbReference type="PANTHER" id="PTHR30336">
    <property type="entry name" value="INNER MEMBRANE PROTEIN, PROBABLE PERMEASE"/>
    <property type="match status" value="1"/>
</dbReference>
<dbReference type="EMBL" id="VSSS01000042">
    <property type="protein sequence ID" value="TYL91767.1"/>
    <property type="molecule type" value="Genomic_DNA"/>
</dbReference>
<evidence type="ECO:0000256" key="1">
    <source>
        <dbReference type="SAM" id="Phobius"/>
    </source>
</evidence>
<dbReference type="OrthoDB" id="9809813at2"/>
<gene>
    <name evidence="3" type="ORF">FXB40_28035</name>
</gene>
<reference evidence="3 4" key="1">
    <citation type="submission" date="2019-08" db="EMBL/GenBank/DDBJ databases">
        <title>Bradyrhizobium hipponensis sp. nov., a rhizobium isolated from a Lupinus angustifolius root nodule in Tunisia.</title>
        <authorList>
            <person name="Off K."/>
            <person name="Rejili M."/>
            <person name="Mars M."/>
            <person name="Brachmann A."/>
            <person name="Marin M."/>
        </authorList>
    </citation>
    <scope>NUCLEOTIDE SEQUENCE [LARGE SCALE GENOMIC DNA]</scope>
    <source>
        <strain evidence="3 4">CTAW71</strain>
    </source>
</reference>
<keyword evidence="1" id="KW-0812">Transmembrane</keyword>
<dbReference type="AlphaFoldDB" id="A0A5D3KJX1"/>